<proteinExistence type="inferred from homology"/>
<dbReference type="InterPro" id="IPR008925">
    <property type="entry name" value="aa_tRNA-synth_I_cd-bd_sf"/>
</dbReference>
<comment type="caution">
    <text evidence="11">The sequence shown here is derived from an EMBL/GenBank/DDBJ whole genome shotgun (WGS) entry which is preliminary data.</text>
</comment>
<dbReference type="GO" id="GO:0005739">
    <property type="term" value="C:mitochondrion"/>
    <property type="evidence" value="ECO:0007669"/>
    <property type="project" value="UniProtKB-SubCell"/>
</dbReference>
<dbReference type="AlphaFoldDB" id="A0A0F9IJA5"/>
<evidence type="ECO:0000256" key="3">
    <source>
        <dbReference type="ARBA" id="ARBA00012835"/>
    </source>
</evidence>
<dbReference type="FunFam" id="3.40.50.620:FF:000045">
    <property type="entry name" value="Glutamate--tRNA ligase, mitochondrial"/>
    <property type="match status" value="1"/>
</dbReference>
<dbReference type="EC" id="6.1.1.17" evidence="3"/>
<evidence type="ECO:0000256" key="4">
    <source>
        <dbReference type="ARBA" id="ARBA00022598"/>
    </source>
</evidence>
<protein>
    <recommendedName>
        <fullName evidence="3">glutamate--tRNA ligase</fullName>
        <ecNumber evidence="3">6.1.1.17</ecNumber>
    </recommendedName>
    <alternativeName>
        <fullName evidence="9">Glutamyl-tRNA synthetase</fullName>
    </alternativeName>
</protein>
<evidence type="ECO:0000256" key="1">
    <source>
        <dbReference type="ARBA" id="ARBA00004173"/>
    </source>
</evidence>
<evidence type="ECO:0000256" key="2">
    <source>
        <dbReference type="ARBA" id="ARBA00007894"/>
    </source>
</evidence>
<reference evidence="11" key="1">
    <citation type="journal article" date="2015" name="Nature">
        <title>Complex archaea that bridge the gap between prokaryotes and eukaryotes.</title>
        <authorList>
            <person name="Spang A."/>
            <person name="Saw J.H."/>
            <person name="Jorgensen S.L."/>
            <person name="Zaremba-Niedzwiedzka K."/>
            <person name="Martijn J."/>
            <person name="Lind A.E."/>
            <person name="van Eijk R."/>
            <person name="Schleper C."/>
            <person name="Guy L."/>
            <person name="Ettema T.J."/>
        </authorList>
    </citation>
    <scope>NUCLEOTIDE SEQUENCE</scope>
</reference>
<dbReference type="GO" id="GO:0004818">
    <property type="term" value="F:glutamate-tRNA ligase activity"/>
    <property type="evidence" value="ECO:0007669"/>
    <property type="project" value="UniProtKB-EC"/>
</dbReference>
<evidence type="ECO:0000313" key="11">
    <source>
        <dbReference type="EMBL" id="KKM27696.1"/>
    </source>
</evidence>
<feature type="domain" description="Glutamyl/glutaminyl-tRNA synthetase class Ib catalytic" evidence="10">
    <location>
        <begin position="3"/>
        <end position="325"/>
    </location>
</feature>
<dbReference type="InterPro" id="IPR049940">
    <property type="entry name" value="GluQ/Sye"/>
</dbReference>
<dbReference type="SUPFAM" id="SSF52374">
    <property type="entry name" value="Nucleotidylyl transferase"/>
    <property type="match status" value="1"/>
</dbReference>
<comment type="subcellular location">
    <subcellularLocation>
        <location evidence="1">Mitochondrion</location>
    </subcellularLocation>
</comment>
<dbReference type="GO" id="GO:0005524">
    <property type="term" value="F:ATP binding"/>
    <property type="evidence" value="ECO:0007669"/>
    <property type="project" value="UniProtKB-KW"/>
</dbReference>
<dbReference type="InterPro" id="IPR004527">
    <property type="entry name" value="Glu-tRNA-ligase_bac/mito"/>
</dbReference>
<gene>
    <name evidence="11" type="ORF">LCGC14_1572130</name>
</gene>
<evidence type="ECO:0000256" key="7">
    <source>
        <dbReference type="ARBA" id="ARBA00022917"/>
    </source>
</evidence>
<dbReference type="InterPro" id="IPR020058">
    <property type="entry name" value="Glu/Gln-tRNA-synth_Ib_cat-dom"/>
</dbReference>
<organism evidence="11">
    <name type="scientific">marine sediment metagenome</name>
    <dbReference type="NCBI Taxonomy" id="412755"/>
    <lineage>
        <taxon>unclassified sequences</taxon>
        <taxon>metagenomes</taxon>
        <taxon>ecological metagenomes</taxon>
    </lineage>
</organism>
<keyword evidence="7" id="KW-0648">Protein biosynthesis</keyword>
<evidence type="ECO:0000256" key="5">
    <source>
        <dbReference type="ARBA" id="ARBA00022741"/>
    </source>
</evidence>
<dbReference type="PANTHER" id="PTHR43311:SF2">
    <property type="entry name" value="GLUTAMATE--TRNA LIGASE, MITOCHONDRIAL-RELATED"/>
    <property type="match status" value="1"/>
</dbReference>
<dbReference type="InterPro" id="IPR033910">
    <property type="entry name" value="GluRS_core"/>
</dbReference>
<dbReference type="GO" id="GO:0006424">
    <property type="term" value="P:glutamyl-tRNA aminoacylation"/>
    <property type="evidence" value="ECO:0007669"/>
    <property type="project" value="InterPro"/>
</dbReference>
<dbReference type="PANTHER" id="PTHR43311">
    <property type="entry name" value="GLUTAMATE--TRNA LIGASE"/>
    <property type="match status" value="1"/>
</dbReference>
<dbReference type="GO" id="GO:0000049">
    <property type="term" value="F:tRNA binding"/>
    <property type="evidence" value="ECO:0007669"/>
    <property type="project" value="InterPro"/>
</dbReference>
<dbReference type="InterPro" id="IPR014729">
    <property type="entry name" value="Rossmann-like_a/b/a_fold"/>
</dbReference>
<evidence type="ECO:0000256" key="9">
    <source>
        <dbReference type="ARBA" id="ARBA00030865"/>
    </source>
</evidence>
<keyword evidence="6" id="KW-0067">ATP-binding</keyword>
<keyword evidence="8" id="KW-0030">Aminoacyl-tRNA synthetase</keyword>
<dbReference type="Gene3D" id="3.40.50.620">
    <property type="entry name" value="HUPs"/>
    <property type="match status" value="1"/>
</dbReference>
<dbReference type="HAMAP" id="MF_00022">
    <property type="entry name" value="Glu_tRNA_synth_type1"/>
    <property type="match status" value="1"/>
</dbReference>
<dbReference type="InterPro" id="IPR001412">
    <property type="entry name" value="aa-tRNA-synth_I_CS"/>
</dbReference>
<dbReference type="PRINTS" id="PR00987">
    <property type="entry name" value="TRNASYNTHGLU"/>
</dbReference>
<dbReference type="SUPFAM" id="SSF48163">
    <property type="entry name" value="An anticodon-binding domain of class I aminoacyl-tRNA synthetases"/>
    <property type="match status" value="1"/>
</dbReference>
<comment type="similarity">
    <text evidence="2">Belongs to the class-I aminoacyl-tRNA synthetase family. Glutamate--tRNA ligase type 1 subfamily.</text>
</comment>
<evidence type="ECO:0000256" key="6">
    <source>
        <dbReference type="ARBA" id="ARBA00022840"/>
    </source>
</evidence>
<dbReference type="NCBIfam" id="TIGR00464">
    <property type="entry name" value="gltX_bact"/>
    <property type="match status" value="1"/>
</dbReference>
<dbReference type="GO" id="GO:0008270">
    <property type="term" value="F:zinc ion binding"/>
    <property type="evidence" value="ECO:0007669"/>
    <property type="project" value="InterPro"/>
</dbReference>
<keyword evidence="4" id="KW-0436">Ligase</keyword>
<dbReference type="Pfam" id="PF00749">
    <property type="entry name" value="tRNA-synt_1c"/>
    <property type="match status" value="1"/>
</dbReference>
<name>A0A0F9IJA5_9ZZZZ</name>
<dbReference type="EMBL" id="LAZR01012272">
    <property type="protein sequence ID" value="KKM27696.1"/>
    <property type="molecule type" value="Genomic_DNA"/>
</dbReference>
<keyword evidence="5" id="KW-0547">Nucleotide-binding</keyword>
<accession>A0A0F9IJA5</accession>
<evidence type="ECO:0000259" key="10">
    <source>
        <dbReference type="Pfam" id="PF00749"/>
    </source>
</evidence>
<evidence type="ECO:0000256" key="8">
    <source>
        <dbReference type="ARBA" id="ARBA00023146"/>
    </source>
</evidence>
<dbReference type="CDD" id="cd00808">
    <property type="entry name" value="GluRS_core"/>
    <property type="match status" value="1"/>
</dbReference>
<dbReference type="PROSITE" id="PS00178">
    <property type="entry name" value="AA_TRNA_LIGASE_I"/>
    <property type="match status" value="1"/>
</dbReference>
<dbReference type="InterPro" id="IPR000924">
    <property type="entry name" value="Glu/Gln-tRNA-synth"/>
</dbReference>
<sequence length="373" mass="42662">MAVRVRYAPSPTGVPHVGNIRAALFNWLFARHEGGAFIVRLEDTDRTRYVEGSERAIFDSLAWLGLDYDEGPDPADPSRDIGDHGPYMQSRRVKTYNRYADQLIEAGHAYRCYCTPERLAEVRKDLQRRKLPPKYDRNCRDLPGTERKKLESQALPCVVRFKTPLTGQTAFNDLVRGDIVFENDTLDDFVLLKSDGFPVYHLANIVDDKLMEITHVLRGDEWLSSTPRHVLLYQAFGWEPPIFAHLPMILGSDKAKLSKRHGDTSVLAFRDRGFLPEALFNFLGLLGWSLDDHTEIIDRETFIRHFSLDRVLANPAVFNFDKLTWMNGVYIRELPEEELAERTAPFLEDHLGKSIDRNLLNLSSLLSVSASNC</sequence>